<feature type="transmembrane region" description="Helical" evidence="1">
    <location>
        <begin position="12"/>
        <end position="30"/>
    </location>
</feature>
<evidence type="ECO:0000313" key="3">
    <source>
        <dbReference type="Proteomes" id="UP000019460"/>
    </source>
</evidence>
<keyword evidence="3" id="KW-1185">Reference proteome</keyword>
<comment type="caution">
    <text evidence="2">The sequence shown here is derived from an EMBL/GenBank/DDBJ whole genome shotgun (WGS) entry which is preliminary data.</text>
</comment>
<dbReference type="RefSeq" id="WP_043755502.1">
    <property type="nucleotide sequence ID" value="NZ_AONC01000045.1"/>
</dbReference>
<keyword evidence="1" id="KW-0472">Membrane</keyword>
<evidence type="ECO:0000256" key="1">
    <source>
        <dbReference type="SAM" id="Phobius"/>
    </source>
</evidence>
<evidence type="ECO:0000313" key="2">
    <source>
        <dbReference type="EMBL" id="EXJ14218.1"/>
    </source>
</evidence>
<reference evidence="2 3" key="1">
    <citation type="submission" date="2012-11" db="EMBL/GenBank/DDBJ databases">
        <title>Genome assembly of Thiorhodococcus sp. AK35.</title>
        <authorList>
            <person name="Nupur N."/>
            <person name="Khatri I."/>
            <person name="Subramanian S."/>
            <person name="Pinnaka A."/>
        </authorList>
    </citation>
    <scope>NUCLEOTIDE SEQUENCE [LARGE SCALE GENOMIC DNA]</scope>
    <source>
        <strain evidence="2 3">AK35</strain>
    </source>
</reference>
<organism evidence="2 3">
    <name type="scientific">Imhoffiella purpurea</name>
    <dbReference type="NCBI Taxonomy" id="1249627"/>
    <lineage>
        <taxon>Bacteria</taxon>
        <taxon>Pseudomonadati</taxon>
        <taxon>Pseudomonadota</taxon>
        <taxon>Gammaproteobacteria</taxon>
        <taxon>Chromatiales</taxon>
        <taxon>Chromatiaceae</taxon>
        <taxon>Imhoffiella</taxon>
    </lineage>
</organism>
<proteinExistence type="predicted"/>
<name>W9V3X0_9GAMM</name>
<sequence length="586" mass="66339">MHVLQSSAWRLILGAAILVVSSLLLVLWSFRSAGPDVLETAGCSSRQTQEPLDLRDTHVRNAFAYLVPQCYVLPSLQDGEALNPCYTCHQRGDAPNFIDDALFQRQYQMAEAALATPWPNVFEDRTARIERMDDGWMRDWVRRSNYSSADGSLILAHRLRTLPEHWDLDGDGIWDGYVPDVYFRFDDLGFDRDPAGGYTGWRAFAYYPLPGTYWPTNGSAGDVLIRLADAFRRDARGEPDMDVYALNLAIVEALIRRADVPIDPVDERDFGVDLDKDGRLGPSRWVRYDWAPLEGRLMSYVGLAGRELEEGRIHLAAGLFPEGTEFVQSLRYLDADAAGRVAPSARMKELRYARKKSWYTYAELKGIADREGAERREYENDVVKEAPGDYERGFFTQGWVYQGFIEDRAGDLRPQSQEETLYCMGCHGGIGVTSDTTFAFARKLGGDAYRGGWYHWSQRGVEGVPESVIEVMGEGIHPEYSHYLMQTRSGSDYLDNAELTARFFASDGTSRAEAFERLREDIAFALIPSSERAIRLDKAYRTIVEDQDFVHGRDVNLTPFVRVMPLVPKDLPTGVDRSLKTLARFD</sequence>
<dbReference type="AlphaFoldDB" id="W9V3X0"/>
<dbReference type="PATRIC" id="fig|1249627.3.peg.3055"/>
<protein>
    <submittedName>
        <fullName evidence="2">Uncharacterized protein</fullName>
    </submittedName>
</protein>
<dbReference type="Proteomes" id="UP000019460">
    <property type="component" value="Unassembled WGS sequence"/>
</dbReference>
<dbReference type="eggNOG" id="COG2010">
    <property type="taxonomic scope" value="Bacteria"/>
</dbReference>
<gene>
    <name evidence="2" type="ORF">D779_2889</name>
</gene>
<keyword evidence="1" id="KW-0812">Transmembrane</keyword>
<keyword evidence="1" id="KW-1133">Transmembrane helix</keyword>
<accession>W9V3X0</accession>
<dbReference type="STRING" id="1249627.D779_2889"/>
<dbReference type="EMBL" id="AONC01000045">
    <property type="protein sequence ID" value="EXJ14218.1"/>
    <property type="molecule type" value="Genomic_DNA"/>
</dbReference>